<gene>
    <name evidence="1" type="ORF">BD626DRAFT_375148</name>
</gene>
<sequence length="937" mass="106290">MLLDIIDNLPRLRMSSNQFQIILWLLKECGVKRVPSYDKFRKTQQSVSRMCGTSNTEEHKSTLGNRFFTNNISVALDFANPEVAKHLNFYPEDCGDGPISEVWQAKRWTEFRADELTPMYSRSGAKQFFIEELCQLEDGSYVIPHLWITKKKKLCAECSNVRFSPATGWSVVSGEPGKRTVEAREFAWTYHDIVSRIGSNPQWEDGTNIPEMPNPMRQLAPDRDIYVVMTPIWADDVSGNRSKQYNKHMNMYMANSNLPGRLLQQEYFVRFVSTSPHATSPEQYVAIRDQINETQVKPIPCYNADTQRECAVILRCPGLPADNPQQAEEASHIGGNGNCPCRKCKAGGPQRVKESDDGYHDHHYVGVARSACEIKNELEKQLEAAMSGVAARVTDLQTATGTKDKVTQYWIDILLAKARALKKDRRSQDEITSTLRHWLAETPGDKMNPLLSIAGLDPSQDTPVEILHTILLGVVKYMWHMLHTSWSEDERNLFALRLQSTDIDGLSIAPIRAGYMVQYRNNLIGKDFKTLMQCAPFHVHAPFGENPAIYAERFSLVKAVGDLGAVLWQHEISNMDQYLADLEILIANVLDAFDAVDCKKIIVKIKLHLLPHLIDDIRRYGPAIRNSTEVFECFNAVFRLCSVLSNHQAPSRDIARKFTSMDRVKHILSGGYWKDSKGVWVQASANVRAILHTKPTIQRHLGWVPTQKIQPGRIVAEAAKTGYIDWSATASCTEGSLVHQNLRGSRWRRGKSIIADSGDVCRPLSWIFAKGMSESHTRVGRIKEILVAMDEGLPDTVLLEVFEFGKNRHPDFHAPVLCRPPDGTSKFISLQTTDVLFLFSAQHDCRQLQCHSTRLIFDRQERSESSRQRLQLVHADDDHYVVNIFAIHNAGLLRKAIHRELTKPVPLYEDRRAHHDESAAKLRGIRVVDRAKAAERR</sequence>
<comment type="caution">
    <text evidence="1">The sequence shown here is derived from an EMBL/GenBank/DDBJ whole genome shotgun (WGS) entry which is preliminary data.</text>
</comment>
<dbReference type="STRING" id="97359.A0A550CAF1"/>
<dbReference type="PANTHER" id="PTHR31912">
    <property type="entry name" value="IP13529P"/>
    <property type="match status" value="1"/>
</dbReference>
<proteinExistence type="predicted"/>
<evidence type="ECO:0000313" key="1">
    <source>
        <dbReference type="EMBL" id="TRM61676.1"/>
    </source>
</evidence>
<organism evidence="1 2">
    <name type="scientific">Schizophyllum amplum</name>
    <dbReference type="NCBI Taxonomy" id="97359"/>
    <lineage>
        <taxon>Eukaryota</taxon>
        <taxon>Fungi</taxon>
        <taxon>Dikarya</taxon>
        <taxon>Basidiomycota</taxon>
        <taxon>Agaricomycotina</taxon>
        <taxon>Agaricomycetes</taxon>
        <taxon>Agaricomycetidae</taxon>
        <taxon>Agaricales</taxon>
        <taxon>Schizophyllaceae</taxon>
        <taxon>Schizophyllum</taxon>
    </lineage>
</organism>
<dbReference type="EMBL" id="VDMD01000015">
    <property type="protein sequence ID" value="TRM61676.1"/>
    <property type="molecule type" value="Genomic_DNA"/>
</dbReference>
<protein>
    <submittedName>
        <fullName evidence="1">Uncharacterized protein</fullName>
    </submittedName>
</protein>
<reference evidence="1 2" key="1">
    <citation type="journal article" date="2019" name="New Phytol.">
        <title>Comparative genomics reveals unique wood-decay strategies and fruiting body development in the Schizophyllaceae.</title>
        <authorList>
            <person name="Almasi E."/>
            <person name="Sahu N."/>
            <person name="Krizsan K."/>
            <person name="Balint B."/>
            <person name="Kovacs G.M."/>
            <person name="Kiss B."/>
            <person name="Cseklye J."/>
            <person name="Drula E."/>
            <person name="Henrissat B."/>
            <person name="Nagy I."/>
            <person name="Chovatia M."/>
            <person name="Adam C."/>
            <person name="LaButti K."/>
            <person name="Lipzen A."/>
            <person name="Riley R."/>
            <person name="Grigoriev I.V."/>
            <person name="Nagy L.G."/>
        </authorList>
    </citation>
    <scope>NUCLEOTIDE SEQUENCE [LARGE SCALE GENOMIC DNA]</scope>
    <source>
        <strain evidence="1 2">NL-1724</strain>
    </source>
</reference>
<evidence type="ECO:0000313" key="2">
    <source>
        <dbReference type="Proteomes" id="UP000320762"/>
    </source>
</evidence>
<name>A0A550CAF1_9AGAR</name>
<dbReference type="Proteomes" id="UP000320762">
    <property type="component" value="Unassembled WGS sequence"/>
</dbReference>
<dbReference type="AlphaFoldDB" id="A0A550CAF1"/>
<accession>A0A550CAF1</accession>
<dbReference type="OrthoDB" id="2506088at2759"/>
<keyword evidence="2" id="KW-1185">Reference proteome</keyword>
<dbReference type="PANTHER" id="PTHR31912:SF34">
    <property type="entry name" value="NOTOCHORD-RELATED PROTEIN"/>
    <property type="match status" value="1"/>
</dbReference>
<feature type="non-terminal residue" evidence="1">
    <location>
        <position position="937"/>
    </location>
</feature>